<comment type="caution">
    <text evidence="1">The sequence shown here is derived from an EMBL/GenBank/DDBJ whole genome shotgun (WGS) entry which is preliminary data.</text>
</comment>
<reference evidence="1" key="1">
    <citation type="submission" date="2020-08" db="EMBL/GenBank/DDBJ databases">
        <title>Genome public.</title>
        <authorList>
            <person name="Liu C."/>
            <person name="Sun Q."/>
        </authorList>
    </citation>
    <scope>NUCLEOTIDE SEQUENCE</scope>
    <source>
        <strain evidence="1">NSJ-68</strain>
    </source>
</reference>
<name>A0A923RNR7_9FIRM</name>
<dbReference type="Proteomes" id="UP000649345">
    <property type="component" value="Unassembled WGS sequence"/>
</dbReference>
<dbReference type="EMBL" id="JACOOR010000008">
    <property type="protein sequence ID" value="MBC5660791.1"/>
    <property type="molecule type" value="Genomic_DNA"/>
</dbReference>
<evidence type="ECO:0000313" key="2">
    <source>
        <dbReference type="Proteomes" id="UP000649345"/>
    </source>
</evidence>
<keyword evidence="2" id="KW-1185">Reference proteome</keyword>
<organism evidence="1 2">
    <name type="scientific">Anaerosacchariphilus hominis</name>
    <dbReference type="NCBI Taxonomy" id="2763017"/>
    <lineage>
        <taxon>Bacteria</taxon>
        <taxon>Bacillati</taxon>
        <taxon>Bacillota</taxon>
        <taxon>Clostridia</taxon>
        <taxon>Lachnospirales</taxon>
        <taxon>Lachnospiraceae</taxon>
        <taxon>Anaerosacchariphilus</taxon>
    </lineage>
</organism>
<protein>
    <submittedName>
        <fullName evidence="1">Uncharacterized protein</fullName>
    </submittedName>
</protein>
<evidence type="ECO:0000313" key="1">
    <source>
        <dbReference type="EMBL" id="MBC5660791.1"/>
    </source>
</evidence>
<dbReference type="AlphaFoldDB" id="A0A923RNR7"/>
<sequence>MKQYIGQQFAALRYEKNILVVEETTSAGGCGSFNAASSCPASACLYDSAAWGFFIA</sequence>
<proteinExistence type="predicted"/>
<accession>A0A923RNR7</accession>
<dbReference type="RefSeq" id="WP_181968292.1">
    <property type="nucleotide sequence ID" value="NZ_JACOOR010000008.1"/>
</dbReference>
<gene>
    <name evidence="1" type="ORF">H8S44_13570</name>
</gene>